<comment type="caution">
    <text evidence="9">The sequence shown here is derived from an EMBL/GenBank/DDBJ whole genome shotgun (WGS) entry which is preliminary data.</text>
</comment>
<keyword evidence="7" id="KW-0812">Transmembrane</keyword>
<keyword evidence="5 6" id="KW-0961">Cell wall biogenesis/degradation</keyword>
<dbReference type="PROSITE" id="PS52029">
    <property type="entry name" value="LD_TPASE"/>
    <property type="match status" value="1"/>
</dbReference>
<dbReference type="PANTHER" id="PTHR30582:SF2">
    <property type="entry name" value="L,D-TRANSPEPTIDASE YCIB-RELATED"/>
    <property type="match status" value="1"/>
</dbReference>
<feature type="transmembrane region" description="Helical" evidence="7">
    <location>
        <begin position="15"/>
        <end position="34"/>
    </location>
</feature>
<organism evidence="9 10">
    <name type="scientific">Gordonia humi</name>
    <dbReference type="NCBI Taxonomy" id="686429"/>
    <lineage>
        <taxon>Bacteria</taxon>
        <taxon>Bacillati</taxon>
        <taxon>Actinomycetota</taxon>
        <taxon>Actinomycetes</taxon>
        <taxon>Mycobacteriales</taxon>
        <taxon>Gordoniaceae</taxon>
        <taxon>Gordonia</taxon>
    </lineage>
</organism>
<feature type="active site" description="Nucleophile" evidence="6">
    <location>
        <position position="167"/>
    </location>
</feature>
<keyword evidence="10" id="KW-1185">Reference proteome</keyword>
<proteinExistence type="predicted"/>
<dbReference type="GO" id="GO:0071555">
    <property type="term" value="P:cell wall organization"/>
    <property type="evidence" value="ECO:0007669"/>
    <property type="project" value="UniProtKB-UniRule"/>
</dbReference>
<dbReference type="PANTHER" id="PTHR30582">
    <property type="entry name" value="L,D-TRANSPEPTIDASE"/>
    <property type="match status" value="1"/>
</dbReference>
<dbReference type="CDD" id="cd16913">
    <property type="entry name" value="YkuD_like"/>
    <property type="match status" value="1"/>
</dbReference>
<evidence type="ECO:0000313" key="9">
    <source>
        <dbReference type="EMBL" id="MBB4133952.1"/>
    </source>
</evidence>
<evidence type="ECO:0000313" key="10">
    <source>
        <dbReference type="Proteomes" id="UP000551501"/>
    </source>
</evidence>
<dbReference type="GO" id="GO:0008360">
    <property type="term" value="P:regulation of cell shape"/>
    <property type="evidence" value="ECO:0007669"/>
    <property type="project" value="UniProtKB-UniRule"/>
</dbReference>
<dbReference type="RefSeq" id="WP_343067252.1">
    <property type="nucleotide sequence ID" value="NZ_BAABHL010000112.1"/>
</dbReference>
<dbReference type="GO" id="GO:0005576">
    <property type="term" value="C:extracellular region"/>
    <property type="evidence" value="ECO:0007669"/>
    <property type="project" value="TreeGrafter"/>
</dbReference>
<dbReference type="InterPro" id="IPR050979">
    <property type="entry name" value="LD-transpeptidase"/>
</dbReference>
<reference evidence="9 10" key="1">
    <citation type="submission" date="2020-08" db="EMBL/GenBank/DDBJ databases">
        <title>Sequencing the genomes of 1000 actinobacteria strains.</title>
        <authorList>
            <person name="Klenk H.-P."/>
        </authorList>
    </citation>
    <scope>NUCLEOTIDE SEQUENCE [LARGE SCALE GENOMIC DNA]</scope>
    <source>
        <strain evidence="9 10">DSM 45298</strain>
    </source>
</reference>
<gene>
    <name evidence="9" type="ORF">BKA16_000504</name>
</gene>
<feature type="domain" description="L,D-TPase catalytic" evidence="8">
    <location>
        <begin position="70"/>
        <end position="191"/>
    </location>
</feature>
<dbReference type="EMBL" id="JACIFP010000001">
    <property type="protein sequence ID" value="MBB4133952.1"/>
    <property type="molecule type" value="Genomic_DNA"/>
</dbReference>
<accession>A0A840EQG6</accession>
<dbReference type="InterPro" id="IPR005490">
    <property type="entry name" value="LD_TPept_cat_dom"/>
</dbReference>
<dbReference type="Proteomes" id="UP000551501">
    <property type="component" value="Unassembled WGS sequence"/>
</dbReference>
<evidence type="ECO:0000256" key="1">
    <source>
        <dbReference type="ARBA" id="ARBA00004752"/>
    </source>
</evidence>
<evidence type="ECO:0000256" key="7">
    <source>
        <dbReference type="SAM" id="Phobius"/>
    </source>
</evidence>
<dbReference type="UniPathway" id="UPA00219"/>
<evidence type="ECO:0000256" key="4">
    <source>
        <dbReference type="ARBA" id="ARBA00022984"/>
    </source>
</evidence>
<evidence type="ECO:0000256" key="5">
    <source>
        <dbReference type="ARBA" id="ARBA00023316"/>
    </source>
</evidence>
<evidence type="ECO:0000256" key="2">
    <source>
        <dbReference type="ARBA" id="ARBA00022679"/>
    </source>
</evidence>
<dbReference type="GO" id="GO:0071972">
    <property type="term" value="F:peptidoglycan L,D-transpeptidase activity"/>
    <property type="evidence" value="ECO:0007669"/>
    <property type="project" value="TreeGrafter"/>
</dbReference>
<dbReference type="AlphaFoldDB" id="A0A840EQG6"/>
<evidence type="ECO:0000259" key="8">
    <source>
        <dbReference type="PROSITE" id="PS52029"/>
    </source>
</evidence>
<protein>
    <recommendedName>
        <fullName evidence="8">L,D-TPase catalytic domain-containing protein</fullName>
    </recommendedName>
</protein>
<keyword evidence="7" id="KW-0472">Membrane</keyword>
<dbReference type="GO" id="GO:0018104">
    <property type="term" value="P:peptidoglycan-protein cross-linking"/>
    <property type="evidence" value="ECO:0007669"/>
    <property type="project" value="TreeGrafter"/>
</dbReference>
<feature type="active site" description="Proton donor/acceptor" evidence="6">
    <location>
        <position position="144"/>
    </location>
</feature>
<dbReference type="GO" id="GO:0016740">
    <property type="term" value="F:transferase activity"/>
    <property type="evidence" value="ECO:0007669"/>
    <property type="project" value="UniProtKB-KW"/>
</dbReference>
<evidence type="ECO:0000256" key="3">
    <source>
        <dbReference type="ARBA" id="ARBA00022960"/>
    </source>
</evidence>
<keyword evidence="3 6" id="KW-0133">Cell shape</keyword>
<sequence length="192" mass="20634">MTDVLQRTATSLRRYAWVCALGLGVLVLTVMLLVKQGGSGATQASPMVRSASTPTSVPVASACADNSTSKRIVVSLAQQHMWLCERSTVVDSSPVTTGRSAIGHGTPTGSWSIVSHETGRYLEGPGYRVHVNFWLPFFGDVGFHDSPWQKFPYGDLQKYKTGGSQGCVHVPGPMMAKLYDWTRVGTAVTVTA</sequence>
<comment type="pathway">
    <text evidence="1 6">Cell wall biogenesis; peptidoglycan biosynthesis.</text>
</comment>
<dbReference type="Pfam" id="PF03734">
    <property type="entry name" value="YkuD"/>
    <property type="match status" value="1"/>
</dbReference>
<dbReference type="Gene3D" id="2.40.440.10">
    <property type="entry name" value="L,D-transpeptidase catalytic domain-like"/>
    <property type="match status" value="1"/>
</dbReference>
<evidence type="ECO:0000256" key="6">
    <source>
        <dbReference type="PROSITE-ProRule" id="PRU01373"/>
    </source>
</evidence>
<name>A0A840EQG6_9ACTN</name>
<dbReference type="InterPro" id="IPR038063">
    <property type="entry name" value="Transpep_catalytic_dom"/>
</dbReference>
<dbReference type="SUPFAM" id="SSF141523">
    <property type="entry name" value="L,D-transpeptidase catalytic domain-like"/>
    <property type="match status" value="1"/>
</dbReference>
<keyword evidence="7" id="KW-1133">Transmembrane helix</keyword>
<keyword evidence="2" id="KW-0808">Transferase</keyword>
<keyword evidence="4 6" id="KW-0573">Peptidoglycan synthesis</keyword>